<dbReference type="PANTHER" id="PTHR30161">
    <property type="entry name" value="FLAGELLAR EXPORT PROTEIN, MEMBRANE FLHA SUBUNIT-RELATED"/>
    <property type="match status" value="1"/>
</dbReference>
<keyword evidence="7" id="KW-1006">Bacterial flagellum protein export</keyword>
<feature type="transmembrane region" description="Helical" evidence="7">
    <location>
        <begin position="103"/>
        <end position="122"/>
    </location>
</feature>
<keyword evidence="4 7" id="KW-0812">Transmembrane</keyword>
<organism evidence="8 9">
    <name type="scientific">Lachnospira eligens</name>
    <dbReference type="NCBI Taxonomy" id="39485"/>
    <lineage>
        <taxon>Bacteria</taxon>
        <taxon>Bacillati</taxon>
        <taxon>Bacillota</taxon>
        <taxon>Clostridia</taxon>
        <taxon>Lachnospirales</taxon>
        <taxon>Lachnospiraceae</taxon>
        <taxon>Lachnospira</taxon>
    </lineage>
</organism>
<comment type="caution">
    <text evidence="7">Lacks conserved residue(s) required for the propagation of feature annotation.</text>
</comment>
<comment type="function">
    <text evidence="7">Required for formation of the rod structure of the flagellar apparatus. Together with FliI and FliH, may constitute the export apparatus of flagellin.</text>
</comment>
<dbReference type="PRINTS" id="PR00949">
    <property type="entry name" value="TYPE3IMAPROT"/>
</dbReference>
<dbReference type="Proteomes" id="UP000285844">
    <property type="component" value="Unassembled WGS sequence"/>
</dbReference>
<keyword evidence="7" id="KW-1005">Bacterial flagellum biogenesis</keyword>
<dbReference type="Gene3D" id="3.40.30.60">
    <property type="entry name" value="FHIPEP family, domain 1"/>
    <property type="match status" value="1"/>
</dbReference>
<evidence type="ECO:0000256" key="5">
    <source>
        <dbReference type="ARBA" id="ARBA00022989"/>
    </source>
</evidence>
<dbReference type="InterPro" id="IPR042193">
    <property type="entry name" value="FHIPEP_3"/>
</dbReference>
<dbReference type="GO" id="GO:0009306">
    <property type="term" value="P:protein secretion"/>
    <property type="evidence" value="ECO:0007669"/>
    <property type="project" value="InterPro"/>
</dbReference>
<dbReference type="InterPro" id="IPR042196">
    <property type="entry name" value="FHIPEP_4"/>
</dbReference>
<keyword evidence="7" id="KW-0813">Transport</keyword>
<dbReference type="InterPro" id="IPR006301">
    <property type="entry name" value="FlhA"/>
</dbReference>
<keyword evidence="6 7" id="KW-0472">Membrane</keyword>
<evidence type="ECO:0000256" key="6">
    <source>
        <dbReference type="ARBA" id="ARBA00023136"/>
    </source>
</evidence>
<keyword evidence="8" id="KW-0966">Cell projection</keyword>
<evidence type="ECO:0000256" key="4">
    <source>
        <dbReference type="ARBA" id="ARBA00022692"/>
    </source>
</evidence>
<dbReference type="Gene3D" id="1.10.8.540">
    <property type="entry name" value="FHIPEP family, domain 3"/>
    <property type="match status" value="1"/>
</dbReference>
<comment type="subcellular location">
    <subcellularLocation>
        <location evidence="1 7">Cell membrane</location>
        <topology evidence="1 7">Multi-pass membrane protein</topology>
    </subcellularLocation>
</comment>
<dbReference type="GO" id="GO:0005886">
    <property type="term" value="C:plasma membrane"/>
    <property type="evidence" value="ECO:0007669"/>
    <property type="project" value="UniProtKB-SubCell"/>
</dbReference>
<name>A0A415PB04_9FIRM</name>
<comment type="similarity">
    <text evidence="2 7">Belongs to the FHIPEP (flagella/HR/invasion proteins export pore) family.</text>
</comment>
<sequence>MKIKKNDLFIGIYLLAAVLFFIISIPSWLLDILLAINILVAMVVLFNSLFAKEVLDMASFPTMLLFTTIFRISLNVSSTKLILKNGDAGKVVDTFGKFVGGGNLVIGIIIFIILIIVQFIVINKGSERVAEVTARFTLDAMAGKQMAIDSDLNTGAITDKEAAERRKKLQQENSFFGSMDGATKYVKGDATAGLIITGINLVGGIVMGMIYGGLSINDALSKYTILTIGDGLCSQIPSLLISLATGILVTKASSDGELGDEIVGQLFSMDRVLIMVGAALSVLGILTPLPWYIFVPLGAALIFYGRKLGTKAGEAKIEESAEQEENEAQEIRKPENVVSLLNVDPIELEFGYGIIPLADVNQGGDLLDRVVMIRRQIALELGAVVPIIRLRDNIQLNPNQYVIKIKGIQVSEGEILFDHYMAMNPGYVEEEITGIPTFEPSFHLPAIWITESQRERAESLGYTVVDPPSIIATHLTEVIRQHIAELLTRQDVQNLINNIKDNNSTLIDELVPKLMGIGEIQKVLQNLLEEGISIRDLVTILETLADHAAVTRDPDILTEYARQGLKRAISSKYFTVGEVTNVVTVDPAIEQEIMNSVKNTEQGSYLSLDPERSKKIVEALGNELKKLEDMGKNPIVITSPIVRMYFRNLAKDYYKDIIVISYNEVESNVELQSVGMVTA</sequence>
<keyword evidence="8" id="KW-0969">Cilium</keyword>
<dbReference type="NCBIfam" id="TIGR01398">
    <property type="entry name" value="FlhA"/>
    <property type="match status" value="1"/>
</dbReference>
<dbReference type="InterPro" id="IPR001712">
    <property type="entry name" value="T3SS_FHIPEP"/>
</dbReference>
<dbReference type="RefSeq" id="WP_118362922.1">
    <property type="nucleotide sequence ID" value="NZ_DAWDTH010000013.1"/>
</dbReference>
<comment type="caution">
    <text evidence="8">The sequence shown here is derived from an EMBL/GenBank/DDBJ whole genome shotgun (WGS) entry which is preliminary data.</text>
</comment>
<dbReference type="InterPro" id="IPR042194">
    <property type="entry name" value="FHIPEP_1"/>
</dbReference>
<gene>
    <name evidence="7 8" type="primary">flhA</name>
    <name evidence="8" type="ORF">DW858_11420</name>
</gene>
<feature type="transmembrane region" description="Helical" evidence="7">
    <location>
        <begin position="7"/>
        <end position="26"/>
    </location>
</feature>
<dbReference type="PIRSF" id="PIRSF005419">
    <property type="entry name" value="FlhA"/>
    <property type="match status" value="1"/>
</dbReference>
<evidence type="ECO:0000256" key="3">
    <source>
        <dbReference type="ARBA" id="ARBA00022475"/>
    </source>
</evidence>
<dbReference type="EMBL" id="QSHM01000015">
    <property type="protein sequence ID" value="RHC11989.1"/>
    <property type="molecule type" value="Genomic_DNA"/>
</dbReference>
<proteinExistence type="inferred from homology"/>
<keyword evidence="3 7" id="KW-1003">Cell membrane</keyword>
<dbReference type="PANTHER" id="PTHR30161:SF1">
    <property type="entry name" value="FLAGELLAR BIOSYNTHESIS PROTEIN FLHA-RELATED"/>
    <property type="match status" value="1"/>
</dbReference>
<dbReference type="AlphaFoldDB" id="A0A415PB04"/>
<accession>A0A415PB04</accession>
<keyword evidence="5 7" id="KW-1133">Transmembrane helix</keyword>
<feature type="transmembrane region" description="Helical" evidence="7">
    <location>
        <begin position="192"/>
        <end position="214"/>
    </location>
</feature>
<evidence type="ECO:0000256" key="7">
    <source>
        <dbReference type="RuleBase" id="RU364093"/>
    </source>
</evidence>
<evidence type="ECO:0000313" key="9">
    <source>
        <dbReference type="Proteomes" id="UP000285844"/>
    </source>
</evidence>
<keyword evidence="8" id="KW-0282">Flagellum</keyword>
<evidence type="ECO:0000256" key="2">
    <source>
        <dbReference type="ARBA" id="ARBA00008835"/>
    </source>
</evidence>
<feature type="transmembrane region" description="Helical" evidence="7">
    <location>
        <begin position="272"/>
        <end position="294"/>
    </location>
</feature>
<dbReference type="Pfam" id="PF00771">
    <property type="entry name" value="FHIPEP"/>
    <property type="match status" value="1"/>
</dbReference>
<evidence type="ECO:0000256" key="1">
    <source>
        <dbReference type="ARBA" id="ARBA00004651"/>
    </source>
</evidence>
<keyword evidence="7" id="KW-0653">Protein transport</keyword>
<feature type="transmembrane region" description="Helical" evidence="7">
    <location>
        <begin position="32"/>
        <end position="51"/>
    </location>
</feature>
<dbReference type="Gene3D" id="3.40.50.12790">
    <property type="entry name" value="FHIPEP family, domain 4"/>
    <property type="match status" value="1"/>
</dbReference>
<reference evidence="8 9" key="1">
    <citation type="submission" date="2018-08" db="EMBL/GenBank/DDBJ databases">
        <title>A genome reference for cultivated species of the human gut microbiota.</title>
        <authorList>
            <person name="Zou Y."/>
            <person name="Xue W."/>
            <person name="Luo G."/>
        </authorList>
    </citation>
    <scope>NUCLEOTIDE SEQUENCE [LARGE SCALE GENOMIC DNA]</scope>
    <source>
        <strain evidence="8 9">AM37-3BH</strain>
    </source>
</reference>
<dbReference type="GO" id="GO:0044780">
    <property type="term" value="P:bacterial-type flagellum assembly"/>
    <property type="evidence" value="ECO:0007669"/>
    <property type="project" value="InterPro"/>
</dbReference>
<protein>
    <recommendedName>
        <fullName evidence="7">Flagellar biosynthesis protein FlhA</fullName>
    </recommendedName>
</protein>
<evidence type="ECO:0000313" key="8">
    <source>
        <dbReference type="EMBL" id="RHC11989.1"/>
    </source>
</evidence>